<dbReference type="Gene3D" id="3.90.1150.50">
    <property type="entry name" value="Transcription-repair-coupling factor, D7 domain"/>
    <property type="match status" value="1"/>
</dbReference>
<accession>A0A0F8YRN9</accession>
<dbReference type="AlphaFoldDB" id="A0A0F8YRN9"/>
<comment type="caution">
    <text evidence="2">The sequence shown here is derived from an EMBL/GenBank/DDBJ whole genome shotgun (WGS) entry which is preliminary data.</text>
</comment>
<dbReference type="InterPro" id="IPR005118">
    <property type="entry name" value="TRCF_C"/>
</dbReference>
<feature type="domain" description="Transcription-repair-coupling factor C-terminal" evidence="1">
    <location>
        <begin position="34"/>
        <end position="134"/>
    </location>
</feature>
<dbReference type="InterPro" id="IPR037235">
    <property type="entry name" value="TRCF-like_C_D7"/>
</dbReference>
<reference evidence="2" key="1">
    <citation type="journal article" date="2015" name="Nature">
        <title>Complex archaea that bridge the gap between prokaryotes and eukaryotes.</title>
        <authorList>
            <person name="Spang A."/>
            <person name="Saw J.H."/>
            <person name="Jorgensen S.L."/>
            <person name="Zaremba-Niedzwiedzka K."/>
            <person name="Martijn J."/>
            <person name="Lind A.E."/>
            <person name="van Eijk R."/>
            <person name="Schleper C."/>
            <person name="Guy L."/>
            <person name="Ettema T.J."/>
        </authorList>
    </citation>
    <scope>NUCLEOTIDE SEQUENCE</scope>
</reference>
<organism evidence="2">
    <name type="scientific">marine sediment metagenome</name>
    <dbReference type="NCBI Taxonomy" id="412755"/>
    <lineage>
        <taxon>unclassified sequences</taxon>
        <taxon>metagenomes</taxon>
        <taxon>ecological metagenomes</taxon>
    </lineage>
</organism>
<sequence length="174" mass="19701">ILAVGLDMYLRLLDDAIEELGEGKSETAPEVFLELDYSGYIPDTYIEEPMEKMEVYKKIASIDTEQDLDSVHRQLIDRFGPLPDEVESLFAIAETRVLCKRLYISSLRERSGSVRVEFSKMAHLKLDKVLTLIKESGGSVGLDPRQPHCLLIDTSKIALNEKSGFISERLLRLI</sequence>
<evidence type="ECO:0000313" key="2">
    <source>
        <dbReference type="EMBL" id="KKK50686.1"/>
    </source>
</evidence>
<gene>
    <name evidence="2" type="ORF">LCGC14_3122530</name>
</gene>
<dbReference type="EMBL" id="LAZR01067892">
    <property type="protein sequence ID" value="KKK50686.1"/>
    <property type="molecule type" value="Genomic_DNA"/>
</dbReference>
<proteinExistence type="predicted"/>
<feature type="non-terminal residue" evidence="2">
    <location>
        <position position="1"/>
    </location>
</feature>
<dbReference type="Pfam" id="PF03461">
    <property type="entry name" value="TRCF"/>
    <property type="match status" value="1"/>
</dbReference>
<dbReference type="GO" id="GO:0006281">
    <property type="term" value="P:DNA repair"/>
    <property type="evidence" value="ECO:0007669"/>
    <property type="project" value="InterPro"/>
</dbReference>
<evidence type="ECO:0000259" key="1">
    <source>
        <dbReference type="SMART" id="SM00982"/>
    </source>
</evidence>
<dbReference type="SUPFAM" id="SSF143517">
    <property type="entry name" value="TRCF domain-like"/>
    <property type="match status" value="1"/>
</dbReference>
<name>A0A0F8YRN9_9ZZZZ</name>
<dbReference type="SMART" id="SM00982">
    <property type="entry name" value="TRCF"/>
    <property type="match status" value="1"/>
</dbReference>
<protein>
    <recommendedName>
        <fullName evidence="1">Transcription-repair-coupling factor C-terminal domain-containing protein</fullName>
    </recommendedName>
</protein>